<evidence type="ECO:0000256" key="1">
    <source>
        <dbReference type="SAM" id="MobiDB-lite"/>
    </source>
</evidence>
<feature type="region of interest" description="Disordered" evidence="1">
    <location>
        <begin position="94"/>
        <end position="114"/>
    </location>
</feature>
<sequence>MGLPVPVGAGKAADGGDGEGQPGGLQLLARLNLLGNRHALVDFLKQRLVSRLKAEVCKVQSRLAKGGQILGGLPQNALGACICGNAGALGEQRPDIPQNLQQTVRRENQRVSVG</sequence>
<reference evidence="2" key="1">
    <citation type="submission" date="2019-08" db="EMBL/GenBank/DDBJ databases">
        <authorList>
            <person name="Kucharzyk K."/>
            <person name="Murdoch R.W."/>
            <person name="Higgins S."/>
            <person name="Loffler F."/>
        </authorList>
    </citation>
    <scope>NUCLEOTIDE SEQUENCE</scope>
</reference>
<gene>
    <name evidence="2" type="ORF">SDC9_132253</name>
</gene>
<accession>A0A645D7I9</accession>
<dbReference type="EMBL" id="VSSQ01033542">
    <property type="protein sequence ID" value="MPM85175.1"/>
    <property type="molecule type" value="Genomic_DNA"/>
</dbReference>
<proteinExistence type="predicted"/>
<feature type="compositionally biased region" description="Basic and acidic residues" evidence="1">
    <location>
        <begin position="104"/>
        <end position="114"/>
    </location>
</feature>
<organism evidence="2">
    <name type="scientific">bioreactor metagenome</name>
    <dbReference type="NCBI Taxonomy" id="1076179"/>
    <lineage>
        <taxon>unclassified sequences</taxon>
        <taxon>metagenomes</taxon>
        <taxon>ecological metagenomes</taxon>
    </lineage>
</organism>
<dbReference type="AlphaFoldDB" id="A0A645D7I9"/>
<name>A0A645D7I9_9ZZZZ</name>
<feature type="region of interest" description="Disordered" evidence="1">
    <location>
        <begin position="1"/>
        <end position="21"/>
    </location>
</feature>
<protein>
    <submittedName>
        <fullName evidence="2">Uncharacterized protein</fullName>
    </submittedName>
</protein>
<evidence type="ECO:0000313" key="2">
    <source>
        <dbReference type="EMBL" id="MPM85175.1"/>
    </source>
</evidence>
<comment type="caution">
    <text evidence="2">The sequence shown here is derived from an EMBL/GenBank/DDBJ whole genome shotgun (WGS) entry which is preliminary data.</text>
</comment>